<proteinExistence type="predicted"/>
<accession>A0A6A3MFK7</accession>
<sequence>MKLFVVAARADQSSGRLLVLGQGLSVGADERMRGGRGSLQGAQIHLQRVAAADRSDGAWSQCSQGRGSWVDWPIPAKQYGNERA</sequence>
<dbReference type="AlphaFoldDB" id="A0A6A3MFK7"/>
<reference evidence="1 2" key="1">
    <citation type="submission" date="2018-09" db="EMBL/GenBank/DDBJ databases">
        <title>Genomic investigation of the strawberry pathogen Phytophthora fragariae indicates pathogenicity is determined by transcriptional variation in three key races.</title>
        <authorList>
            <person name="Adams T.M."/>
            <person name="Armitage A.D."/>
            <person name="Sobczyk M.K."/>
            <person name="Bates H.J."/>
            <person name="Dunwell J.M."/>
            <person name="Nellist C.F."/>
            <person name="Harrison R.J."/>
        </authorList>
    </citation>
    <scope>NUCLEOTIDE SEQUENCE [LARGE SCALE GENOMIC DNA]</scope>
    <source>
        <strain evidence="1 2">SCRP324</strain>
    </source>
</reference>
<gene>
    <name evidence="1" type="ORF">PR002_g9904</name>
</gene>
<dbReference type="Proteomes" id="UP000435112">
    <property type="component" value="Unassembled WGS sequence"/>
</dbReference>
<evidence type="ECO:0000313" key="2">
    <source>
        <dbReference type="Proteomes" id="UP000435112"/>
    </source>
</evidence>
<organism evidence="1 2">
    <name type="scientific">Phytophthora rubi</name>
    <dbReference type="NCBI Taxonomy" id="129364"/>
    <lineage>
        <taxon>Eukaryota</taxon>
        <taxon>Sar</taxon>
        <taxon>Stramenopiles</taxon>
        <taxon>Oomycota</taxon>
        <taxon>Peronosporomycetes</taxon>
        <taxon>Peronosporales</taxon>
        <taxon>Peronosporaceae</taxon>
        <taxon>Phytophthora</taxon>
    </lineage>
</organism>
<protein>
    <submittedName>
        <fullName evidence="1">Uncharacterized protein</fullName>
    </submittedName>
</protein>
<name>A0A6A3MFK7_9STRA</name>
<evidence type="ECO:0000313" key="1">
    <source>
        <dbReference type="EMBL" id="KAE9030332.1"/>
    </source>
</evidence>
<dbReference type="OrthoDB" id="10453251at2759"/>
<dbReference type="EMBL" id="QXFU01000544">
    <property type="protein sequence ID" value="KAE9030332.1"/>
    <property type="molecule type" value="Genomic_DNA"/>
</dbReference>
<comment type="caution">
    <text evidence="1">The sequence shown here is derived from an EMBL/GenBank/DDBJ whole genome shotgun (WGS) entry which is preliminary data.</text>
</comment>